<reference evidence="1" key="2">
    <citation type="journal article" date="2023" name="Science">
        <title>Genomic signatures of disease resistance in endangered staghorn corals.</title>
        <authorList>
            <person name="Vollmer S.V."/>
            <person name="Selwyn J.D."/>
            <person name="Despard B.A."/>
            <person name="Roesel C.L."/>
        </authorList>
    </citation>
    <scope>NUCLEOTIDE SEQUENCE</scope>
    <source>
        <strain evidence="1">K2</strain>
    </source>
</reference>
<sequence length="114" mass="12875">MSRPIFQYYLDTPDNEWTSALPPLSDSFFAEVSKGEGELAKINVLERDQERVTQENIATRTFEVENEDIISDGAQLELLRKHHSKDLLLAHLSINSVGINSKNSALLSRLYALT</sequence>
<proteinExistence type="predicted"/>
<organism evidence="1 2">
    <name type="scientific">Acropora cervicornis</name>
    <name type="common">Staghorn coral</name>
    <dbReference type="NCBI Taxonomy" id="6130"/>
    <lineage>
        <taxon>Eukaryota</taxon>
        <taxon>Metazoa</taxon>
        <taxon>Cnidaria</taxon>
        <taxon>Anthozoa</taxon>
        <taxon>Hexacorallia</taxon>
        <taxon>Scleractinia</taxon>
        <taxon>Astrocoeniina</taxon>
        <taxon>Acroporidae</taxon>
        <taxon>Acropora</taxon>
    </lineage>
</organism>
<evidence type="ECO:0000313" key="1">
    <source>
        <dbReference type="EMBL" id="KAK2548653.1"/>
    </source>
</evidence>
<reference evidence="1" key="1">
    <citation type="journal article" date="2023" name="G3 (Bethesda)">
        <title>Whole genome assembly and annotation of the endangered Caribbean coral Acropora cervicornis.</title>
        <authorList>
            <person name="Selwyn J.D."/>
            <person name="Vollmer S.V."/>
        </authorList>
    </citation>
    <scope>NUCLEOTIDE SEQUENCE</scope>
    <source>
        <strain evidence="1">K2</strain>
    </source>
</reference>
<name>A0AAD9PTL3_ACRCE</name>
<evidence type="ECO:0000313" key="2">
    <source>
        <dbReference type="Proteomes" id="UP001249851"/>
    </source>
</evidence>
<gene>
    <name evidence="1" type="ORF">P5673_031093</name>
</gene>
<comment type="caution">
    <text evidence="1">The sequence shown here is derived from an EMBL/GenBank/DDBJ whole genome shotgun (WGS) entry which is preliminary data.</text>
</comment>
<dbReference type="AlphaFoldDB" id="A0AAD9PTL3"/>
<dbReference type="EMBL" id="JARQWQ010000141">
    <property type="protein sequence ID" value="KAK2548653.1"/>
    <property type="molecule type" value="Genomic_DNA"/>
</dbReference>
<dbReference type="Proteomes" id="UP001249851">
    <property type="component" value="Unassembled WGS sequence"/>
</dbReference>
<keyword evidence="2" id="KW-1185">Reference proteome</keyword>
<accession>A0AAD9PTL3</accession>
<protein>
    <submittedName>
        <fullName evidence="1">Uncharacterized protein</fullName>
    </submittedName>
</protein>